<dbReference type="InterPro" id="IPR000850">
    <property type="entry name" value="Adenylat/UMP-CMP_kin"/>
</dbReference>
<dbReference type="HAMAP" id="MF_00235">
    <property type="entry name" value="Adenylate_kinase_Adk"/>
    <property type="match status" value="1"/>
</dbReference>
<dbReference type="UniPathway" id="UPA00588">
    <property type="reaction ID" value="UER00649"/>
</dbReference>
<keyword evidence="1 5" id="KW-0808">Transferase</keyword>
<feature type="binding site" evidence="5">
    <location>
        <position position="128"/>
    </location>
    <ligand>
        <name>Zn(2+)</name>
        <dbReference type="ChEBI" id="CHEBI:29105"/>
        <note>structural</note>
    </ligand>
</feature>
<protein>
    <recommendedName>
        <fullName evidence="5 7">Adenylate kinase</fullName>
        <shortName evidence="5">AK</shortName>
        <ecNumber evidence="5 7">2.7.4.3</ecNumber>
    </recommendedName>
    <alternativeName>
        <fullName evidence="5">ATP-AMP transphosphorylase</fullName>
    </alternativeName>
    <alternativeName>
        <fullName evidence="5">ATP:AMP phosphotransferase</fullName>
    </alternativeName>
    <alternativeName>
        <fullName evidence="5">Adenylate monophosphate kinase</fullName>
    </alternativeName>
</protein>
<dbReference type="FunFam" id="3.40.50.300:FF:000106">
    <property type="entry name" value="Adenylate kinase mitochondrial"/>
    <property type="match status" value="1"/>
</dbReference>
<evidence type="ECO:0000313" key="8">
    <source>
        <dbReference type="EMBL" id="HHF98519.1"/>
    </source>
</evidence>
<organism evidence="8">
    <name type="scientific">Aerophobetes bacterium</name>
    <dbReference type="NCBI Taxonomy" id="2030807"/>
    <lineage>
        <taxon>Bacteria</taxon>
        <taxon>Candidatus Aerophobota</taxon>
    </lineage>
</organism>
<dbReference type="PRINTS" id="PR00094">
    <property type="entry name" value="ADENYLTKNASE"/>
</dbReference>
<evidence type="ECO:0000256" key="5">
    <source>
        <dbReference type="HAMAP-Rule" id="MF_00235"/>
    </source>
</evidence>
<dbReference type="NCBIfam" id="NF001380">
    <property type="entry name" value="PRK00279.1-2"/>
    <property type="match status" value="1"/>
</dbReference>
<dbReference type="NCBIfam" id="TIGR01351">
    <property type="entry name" value="adk"/>
    <property type="match status" value="1"/>
</dbReference>
<comment type="subunit">
    <text evidence="5 7">Monomer.</text>
</comment>
<feature type="region of interest" description="NMP" evidence="5">
    <location>
        <begin position="30"/>
        <end position="59"/>
    </location>
</feature>
<feature type="binding site" evidence="5">
    <location>
        <position position="131"/>
    </location>
    <ligand>
        <name>Zn(2+)</name>
        <dbReference type="ChEBI" id="CHEBI:29105"/>
        <note>structural</note>
    </ligand>
</feature>
<feature type="binding site" evidence="5">
    <location>
        <begin position="57"/>
        <end position="59"/>
    </location>
    <ligand>
        <name>AMP</name>
        <dbReference type="ChEBI" id="CHEBI:456215"/>
    </ligand>
</feature>
<accession>A0A7V5M081</accession>
<dbReference type="Pfam" id="PF00406">
    <property type="entry name" value="ADK"/>
    <property type="match status" value="1"/>
</dbReference>
<feature type="binding site" evidence="5">
    <location>
        <position position="125"/>
    </location>
    <ligand>
        <name>ATP</name>
        <dbReference type="ChEBI" id="CHEBI:30616"/>
    </ligand>
</feature>
<comment type="caution">
    <text evidence="5">Lacks conserved residue(s) required for the propagation of feature annotation.</text>
</comment>
<keyword evidence="3 5" id="KW-0547">Nucleotide-binding</keyword>
<feature type="binding site" evidence="5">
    <location>
        <position position="149"/>
    </location>
    <ligand>
        <name>Zn(2+)</name>
        <dbReference type="ChEBI" id="CHEBI:29105"/>
        <note>structural</note>
    </ligand>
</feature>
<reference evidence="8" key="1">
    <citation type="journal article" date="2020" name="mSystems">
        <title>Genome- and Community-Level Interaction Insights into Carbon Utilization and Element Cycling Functions of Hydrothermarchaeota in Hydrothermal Sediment.</title>
        <authorList>
            <person name="Zhou Z."/>
            <person name="Liu Y."/>
            <person name="Xu W."/>
            <person name="Pan J."/>
            <person name="Luo Z.H."/>
            <person name="Li M."/>
        </authorList>
    </citation>
    <scope>NUCLEOTIDE SEQUENCE [LARGE SCALE GENOMIC DNA]</scope>
    <source>
        <strain evidence="8">HyVt-92</strain>
    </source>
</reference>
<keyword evidence="5" id="KW-0479">Metal-binding</keyword>
<feature type="binding site" evidence="5">
    <location>
        <position position="36"/>
    </location>
    <ligand>
        <name>AMP</name>
        <dbReference type="ChEBI" id="CHEBI:456215"/>
    </ligand>
</feature>
<evidence type="ECO:0000256" key="1">
    <source>
        <dbReference type="ARBA" id="ARBA00022679"/>
    </source>
</evidence>
<keyword evidence="5" id="KW-0963">Cytoplasm</keyword>
<dbReference type="Gene3D" id="3.40.50.300">
    <property type="entry name" value="P-loop containing nucleotide triphosphate hydrolases"/>
    <property type="match status" value="1"/>
</dbReference>
<dbReference type="AlphaFoldDB" id="A0A7V5M081"/>
<dbReference type="PANTHER" id="PTHR23359">
    <property type="entry name" value="NUCLEOTIDE KINASE"/>
    <property type="match status" value="1"/>
</dbReference>
<dbReference type="GO" id="GO:0044209">
    <property type="term" value="P:AMP salvage"/>
    <property type="evidence" value="ECO:0007669"/>
    <property type="project" value="UniProtKB-UniRule"/>
</dbReference>
<dbReference type="CDD" id="cd01428">
    <property type="entry name" value="ADK"/>
    <property type="match status" value="1"/>
</dbReference>
<comment type="caution">
    <text evidence="8">The sequence shown here is derived from an EMBL/GenBank/DDBJ whole genome shotgun (WGS) entry which is preliminary data.</text>
</comment>
<dbReference type="InterPro" id="IPR033690">
    <property type="entry name" value="Adenylat_kinase_CS"/>
</dbReference>
<dbReference type="Proteomes" id="UP000886070">
    <property type="component" value="Unassembled WGS sequence"/>
</dbReference>
<evidence type="ECO:0000256" key="3">
    <source>
        <dbReference type="ARBA" id="ARBA00022741"/>
    </source>
</evidence>
<evidence type="ECO:0000256" key="7">
    <source>
        <dbReference type="RuleBase" id="RU003331"/>
    </source>
</evidence>
<sequence length="208" mass="23281">MRLVLLGPPGAGKGTQAKRLSQKFGVPHLSAGDILREAVSKGTSLGKKAEPYISRGELVPDSIVLEMIEEKIKQSKNGFILDGFPRNLSQARELDLYLQREKKELNAAVNIDVSENIIVERLKNRLICSECGAILSLKDVTGEGICPKCKAKLKRRTDDNEDTIRKRIEVYFKHTFPLLDYYREKGILINISGEGSPDEVFNRIINSL</sequence>
<dbReference type="GO" id="GO:0005524">
    <property type="term" value="F:ATP binding"/>
    <property type="evidence" value="ECO:0007669"/>
    <property type="project" value="UniProtKB-UniRule"/>
</dbReference>
<evidence type="ECO:0000256" key="6">
    <source>
        <dbReference type="RuleBase" id="RU003330"/>
    </source>
</evidence>
<dbReference type="SUPFAM" id="SSF52540">
    <property type="entry name" value="P-loop containing nucleoside triphosphate hydrolases"/>
    <property type="match status" value="1"/>
</dbReference>
<feature type="binding site" evidence="5">
    <location>
        <begin position="83"/>
        <end position="86"/>
    </location>
    <ligand>
        <name>AMP</name>
        <dbReference type="ChEBI" id="CHEBI:456215"/>
    </ligand>
</feature>
<keyword evidence="5 7" id="KW-0067">ATP-binding</keyword>
<dbReference type="NCBIfam" id="NF001381">
    <property type="entry name" value="PRK00279.1-3"/>
    <property type="match status" value="1"/>
</dbReference>
<keyword evidence="2 5" id="KW-0545">Nucleotide biosynthesis</keyword>
<dbReference type="NCBIfam" id="NF011100">
    <property type="entry name" value="PRK14527.1"/>
    <property type="match status" value="1"/>
</dbReference>
<comment type="function">
    <text evidence="5">Catalyzes the reversible transfer of the terminal phosphate group between ATP and AMP. Plays an important role in cellular energy homeostasis and in adenine nucleotide metabolism.</text>
</comment>
<comment type="subcellular location">
    <subcellularLocation>
        <location evidence="5 7">Cytoplasm</location>
    </subcellularLocation>
</comment>
<keyword evidence="5" id="KW-0862">Zinc</keyword>
<comment type="catalytic activity">
    <reaction evidence="5 7">
        <text>AMP + ATP = 2 ADP</text>
        <dbReference type="Rhea" id="RHEA:12973"/>
        <dbReference type="ChEBI" id="CHEBI:30616"/>
        <dbReference type="ChEBI" id="CHEBI:456215"/>
        <dbReference type="ChEBI" id="CHEBI:456216"/>
        <dbReference type="EC" id="2.7.4.3"/>
    </reaction>
</comment>
<keyword evidence="4 5" id="KW-0418">Kinase</keyword>
<feature type="binding site" evidence="5">
    <location>
        <position position="195"/>
    </location>
    <ligand>
        <name>ATP</name>
        <dbReference type="ChEBI" id="CHEBI:30616"/>
    </ligand>
</feature>
<feature type="binding site" evidence="5">
    <location>
        <position position="146"/>
    </location>
    <ligand>
        <name>Zn(2+)</name>
        <dbReference type="ChEBI" id="CHEBI:29105"/>
        <note>structural</note>
    </ligand>
</feature>
<evidence type="ECO:0000256" key="4">
    <source>
        <dbReference type="ARBA" id="ARBA00022777"/>
    </source>
</evidence>
<feature type="binding site" evidence="5">
    <location>
        <position position="90"/>
    </location>
    <ligand>
        <name>AMP</name>
        <dbReference type="ChEBI" id="CHEBI:456215"/>
    </ligand>
</feature>
<dbReference type="GO" id="GO:0004017">
    <property type="term" value="F:AMP kinase activity"/>
    <property type="evidence" value="ECO:0007669"/>
    <property type="project" value="UniProtKB-UniRule"/>
</dbReference>
<name>A0A7V5M081_UNCAE</name>
<dbReference type="EMBL" id="DRTT01000098">
    <property type="protein sequence ID" value="HHF98519.1"/>
    <property type="molecule type" value="Genomic_DNA"/>
</dbReference>
<dbReference type="EC" id="2.7.4.3" evidence="5 7"/>
<dbReference type="InterPro" id="IPR006259">
    <property type="entry name" value="Adenyl_kin_sub"/>
</dbReference>
<feature type="binding site" evidence="5">
    <location>
        <begin position="10"/>
        <end position="15"/>
    </location>
    <ligand>
        <name>ATP</name>
        <dbReference type="ChEBI" id="CHEBI:30616"/>
    </ligand>
</feature>
<dbReference type="GO" id="GO:0005737">
    <property type="term" value="C:cytoplasm"/>
    <property type="evidence" value="ECO:0007669"/>
    <property type="project" value="UniProtKB-SubCell"/>
</dbReference>
<dbReference type="InterPro" id="IPR027417">
    <property type="entry name" value="P-loop_NTPase"/>
</dbReference>
<gene>
    <name evidence="5" type="primary">adk</name>
    <name evidence="8" type="ORF">ENL39_03410</name>
</gene>
<feature type="binding site" evidence="5">
    <location>
        <position position="156"/>
    </location>
    <ligand>
        <name>AMP</name>
        <dbReference type="ChEBI" id="CHEBI:456215"/>
    </ligand>
</feature>
<evidence type="ECO:0000256" key="2">
    <source>
        <dbReference type="ARBA" id="ARBA00022727"/>
    </source>
</evidence>
<dbReference type="PROSITE" id="PS00113">
    <property type="entry name" value="ADENYLATE_KINASE"/>
    <property type="match status" value="1"/>
</dbReference>
<comment type="similarity">
    <text evidence="5 6">Belongs to the adenylate kinase family.</text>
</comment>
<comment type="domain">
    <text evidence="5">Consists of three domains, a large central CORE domain and two small peripheral domains, NMPbind and LID, which undergo movements during catalysis. The LID domain closes over the site of phosphoryl transfer upon ATP binding. Assembling and dissambling the active center during each catalytic cycle provides an effective means to prevent ATP hydrolysis. Some bacteria have evolved a zinc-coordinating structure that stabilizes the LID domain.</text>
</comment>
<feature type="binding site" evidence="5">
    <location>
        <position position="167"/>
    </location>
    <ligand>
        <name>AMP</name>
        <dbReference type="ChEBI" id="CHEBI:456215"/>
    </ligand>
</feature>
<proteinExistence type="inferred from homology"/>
<comment type="pathway">
    <text evidence="5">Purine metabolism; AMP biosynthesis via salvage pathway; AMP from ADP: step 1/1.</text>
</comment>
<dbReference type="GO" id="GO:0008270">
    <property type="term" value="F:zinc ion binding"/>
    <property type="evidence" value="ECO:0007669"/>
    <property type="project" value="UniProtKB-UniRule"/>
</dbReference>